<dbReference type="EMBL" id="FOND01000004">
    <property type="protein sequence ID" value="SFE50750.1"/>
    <property type="molecule type" value="Genomic_DNA"/>
</dbReference>
<reference evidence="2" key="1">
    <citation type="submission" date="2016-10" db="EMBL/GenBank/DDBJ databases">
        <authorList>
            <person name="Varghese N."/>
            <person name="Submissions S."/>
        </authorList>
    </citation>
    <scope>NUCLEOTIDE SEQUENCE [LARGE SCALE GENOMIC DNA]</scope>
    <source>
        <strain evidence="2">DSM 46838</strain>
    </source>
</reference>
<keyword evidence="2" id="KW-1185">Reference proteome</keyword>
<name>A0A1I2B6H7_9ACTN</name>
<dbReference type="Proteomes" id="UP000198589">
    <property type="component" value="Unassembled WGS sequence"/>
</dbReference>
<accession>A0A1I2B6H7</accession>
<evidence type="ECO:0000313" key="2">
    <source>
        <dbReference type="Proteomes" id="UP000198589"/>
    </source>
</evidence>
<sequence>MAGNALYDDGRVCLDAEALTLRRYYFPFATSKRIPYSAIRGVDVRPLTWLTGKGRLWGSAHPRYWLPLDATRLRKDTAVVLDLGGRVRPTFTPDDPERVRQLLHRSTG</sequence>
<evidence type="ECO:0008006" key="3">
    <source>
        <dbReference type="Google" id="ProtNLM"/>
    </source>
</evidence>
<protein>
    <recommendedName>
        <fullName evidence="3">PH domain-containing protein</fullName>
    </recommendedName>
</protein>
<dbReference type="RefSeq" id="WP_092196183.1">
    <property type="nucleotide sequence ID" value="NZ_FOND01000004.1"/>
</dbReference>
<dbReference type="AlphaFoldDB" id="A0A1I2B6H7"/>
<proteinExistence type="predicted"/>
<organism evidence="1 2">
    <name type="scientific">Blastococcus tunisiensis</name>
    <dbReference type="NCBI Taxonomy" id="1798228"/>
    <lineage>
        <taxon>Bacteria</taxon>
        <taxon>Bacillati</taxon>
        <taxon>Actinomycetota</taxon>
        <taxon>Actinomycetes</taxon>
        <taxon>Geodermatophilales</taxon>
        <taxon>Geodermatophilaceae</taxon>
        <taxon>Blastococcus</taxon>
    </lineage>
</organism>
<dbReference type="STRING" id="1798228.SAMN05216574_10443"/>
<gene>
    <name evidence="1" type="ORF">SAMN05216574_10443</name>
</gene>
<dbReference type="OrthoDB" id="582148at2"/>
<evidence type="ECO:0000313" key="1">
    <source>
        <dbReference type="EMBL" id="SFE50750.1"/>
    </source>
</evidence>